<dbReference type="GO" id="GO:0016787">
    <property type="term" value="F:hydrolase activity"/>
    <property type="evidence" value="ECO:0007669"/>
    <property type="project" value="UniProtKB-KW"/>
</dbReference>
<dbReference type="SUPFAM" id="SSF55811">
    <property type="entry name" value="Nudix"/>
    <property type="match status" value="1"/>
</dbReference>
<dbReference type="Proteomes" id="UP001138961">
    <property type="component" value="Unassembled WGS sequence"/>
</dbReference>
<evidence type="ECO:0000256" key="1">
    <source>
        <dbReference type="ARBA" id="ARBA00001946"/>
    </source>
</evidence>
<dbReference type="Pfam" id="PF00293">
    <property type="entry name" value="NUDIX"/>
    <property type="match status" value="1"/>
</dbReference>
<evidence type="ECO:0000256" key="2">
    <source>
        <dbReference type="ARBA" id="ARBA00022801"/>
    </source>
</evidence>
<reference evidence="4" key="1">
    <citation type="submission" date="2021-10" db="EMBL/GenBank/DDBJ databases">
        <title>Loktanella gaetbuli sp. nov., isolated from a tidal flat.</title>
        <authorList>
            <person name="Park S."/>
            <person name="Yoon J.-H."/>
        </authorList>
    </citation>
    <scope>NUCLEOTIDE SEQUENCE</scope>
    <source>
        <strain evidence="4">TSTF-M6</strain>
    </source>
</reference>
<evidence type="ECO:0000259" key="3">
    <source>
        <dbReference type="PROSITE" id="PS51462"/>
    </source>
</evidence>
<protein>
    <submittedName>
        <fullName evidence="4">NUDIX hydrolase</fullName>
    </submittedName>
</protein>
<dbReference type="PROSITE" id="PS00893">
    <property type="entry name" value="NUDIX_BOX"/>
    <property type="match status" value="1"/>
</dbReference>
<proteinExistence type="predicted"/>
<comment type="caution">
    <text evidence="4">The sequence shown here is derived from an EMBL/GenBank/DDBJ whole genome shotgun (WGS) entry which is preliminary data.</text>
</comment>
<organism evidence="4 5">
    <name type="scientific">Loktanella gaetbuli</name>
    <dbReference type="NCBI Taxonomy" id="2881335"/>
    <lineage>
        <taxon>Bacteria</taxon>
        <taxon>Pseudomonadati</taxon>
        <taxon>Pseudomonadota</taxon>
        <taxon>Alphaproteobacteria</taxon>
        <taxon>Rhodobacterales</taxon>
        <taxon>Roseobacteraceae</taxon>
        <taxon>Loktanella</taxon>
    </lineage>
</organism>
<comment type="cofactor">
    <cofactor evidence="1">
        <name>Mg(2+)</name>
        <dbReference type="ChEBI" id="CHEBI:18420"/>
    </cofactor>
</comment>
<dbReference type="PANTHER" id="PTHR43736:SF1">
    <property type="entry name" value="DIHYDRONEOPTERIN TRIPHOSPHATE DIPHOSPHATASE"/>
    <property type="match status" value="1"/>
</dbReference>
<evidence type="ECO:0000313" key="5">
    <source>
        <dbReference type="Proteomes" id="UP001138961"/>
    </source>
</evidence>
<dbReference type="PROSITE" id="PS51462">
    <property type="entry name" value="NUDIX"/>
    <property type="match status" value="1"/>
</dbReference>
<keyword evidence="2 4" id="KW-0378">Hydrolase</keyword>
<name>A0ABS8BV04_9RHOB</name>
<dbReference type="InterPro" id="IPR000086">
    <property type="entry name" value="NUDIX_hydrolase_dom"/>
</dbReference>
<sequence length="146" mass="16133">MTTTGFDGAKVALFIGDRLLVIRRDDRPDILYPDHWDFPGGGREGDETPFQTVARETLEEVGLSLTPADICWQTCDRSDRGVVWFFVARLPGDARVTFGDEGQFWCLATVTEVLQWPDVAGQLQKRLANWLAGQAACDVPPAAPPV</sequence>
<keyword evidence="5" id="KW-1185">Reference proteome</keyword>
<dbReference type="RefSeq" id="WP_226748159.1">
    <property type="nucleotide sequence ID" value="NZ_JAJATZ010000003.1"/>
</dbReference>
<dbReference type="EMBL" id="JAJATZ010000003">
    <property type="protein sequence ID" value="MCB5199424.1"/>
    <property type="molecule type" value="Genomic_DNA"/>
</dbReference>
<accession>A0ABS8BV04</accession>
<dbReference type="InterPro" id="IPR020084">
    <property type="entry name" value="NUDIX_hydrolase_CS"/>
</dbReference>
<evidence type="ECO:0000313" key="4">
    <source>
        <dbReference type="EMBL" id="MCB5199424.1"/>
    </source>
</evidence>
<gene>
    <name evidence="4" type="ORF">LGQ03_09235</name>
</gene>
<dbReference type="InterPro" id="IPR015797">
    <property type="entry name" value="NUDIX_hydrolase-like_dom_sf"/>
</dbReference>
<feature type="domain" description="Nudix hydrolase" evidence="3">
    <location>
        <begin position="4"/>
        <end position="131"/>
    </location>
</feature>
<dbReference type="Gene3D" id="3.90.79.10">
    <property type="entry name" value="Nucleoside Triphosphate Pyrophosphohydrolase"/>
    <property type="match status" value="1"/>
</dbReference>
<dbReference type="PANTHER" id="PTHR43736">
    <property type="entry name" value="ADP-RIBOSE PYROPHOSPHATASE"/>
    <property type="match status" value="1"/>
</dbReference>